<keyword evidence="1" id="KW-0732">Signal</keyword>
<dbReference type="EMBL" id="JADWDJ010000024">
    <property type="protein sequence ID" value="KAG5261030.1"/>
    <property type="molecule type" value="Genomic_DNA"/>
</dbReference>
<evidence type="ECO:0000313" key="3">
    <source>
        <dbReference type="Proteomes" id="UP000823561"/>
    </source>
</evidence>
<proteinExistence type="predicted"/>
<gene>
    <name evidence="2" type="ORF">AALO_G00299200</name>
</gene>
<protein>
    <submittedName>
        <fullName evidence="2">Uncharacterized protein</fullName>
    </submittedName>
</protein>
<keyword evidence="3" id="KW-1185">Reference proteome</keyword>
<sequence>MLSAHSPPSLLLLFLLLLFSVLLPPSLLSPTPLSHSPLRWTSPHDPCYHLDGRPRHCLSEFINAAYGVPVVASHPSWAGSSPERNVSSLTDLHNPHNLTCLAG</sequence>
<feature type="signal peptide" evidence="1">
    <location>
        <begin position="1"/>
        <end position="28"/>
    </location>
</feature>
<organism evidence="2 3">
    <name type="scientific">Alosa alosa</name>
    <name type="common">allis shad</name>
    <dbReference type="NCBI Taxonomy" id="278164"/>
    <lineage>
        <taxon>Eukaryota</taxon>
        <taxon>Metazoa</taxon>
        <taxon>Chordata</taxon>
        <taxon>Craniata</taxon>
        <taxon>Vertebrata</taxon>
        <taxon>Euteleostomi</taxon>
        <taxon>Actinopterygii</taxon>
        <taxon>Neopterygii</taxon>
        <taxon>Teleostei</taxon>
        <taxon>Clupei</taxon>
        <taxon>Clupeiformes</taxon>
        <taxon>Clupeoidei</taxon>
        <taxon>Clupeidae</taxon>
        <taxon>Alosa</taxon>
    </lineage>
</organism>
<evidence type="ECO:0000313" key="2">
    <source>
        <dbReference type="EMBL" id="KAG5261030.1"/>
    </source>
</evidence>
<name>A0AAV6FEF1_9TELE</name>
<accession>A0AAV6FEF1</accession>
<reference evidence="2" key="1">
    <citation type="submission" date="2020-10" db="EMBL/GenBank/DDBJ databases">
        <title>Chromosome-scale genome assembly of the Allis shad, Alosa alosa.</title>
        <authorList>
            <person name="Margot Z."/>
            <person name="Christophe K."/>
            <person name="Cabau C."/>
            <person name="Louis A."/>
            <person name="Berthelot C."/>
            <person name="Parey E."/>
            <person name="Roest Crollius H."/>
            <person name="Montfort J."/>
            <person name="Robinson-Rechavi M."/>
            <person name="Bucao C."/>
            <person name="Bouchez O."/>
            <person name="Gislard M."/>
            <person name="Lluch J."/>
            <person name="Milhes M."/>
            <person name="Lampietro C."/>
            <person name="Lopez Roques C."/>
            <person name="Donnadieu C."/>
            <person name="Braasch I."/>
            <person name="Desvignes T."/>
            <person name="Postlethwait J."/>
            <person name="Bobe J."/>
            <person name="Guiguen Y."/>
        </authorList>
    </citation>
    <scope>NUCLEOTIDE SEQUENCE</scope>
    <source>
        <strain evidence="2">M-15738</strain>
        <tissue evidence="2">Blood</tissue>
    </source>
</reference>
<evidence type="ECO:0000256" key="1">
    <source>
        <dbReference type="SAM" id="SignalP"/>
    </source>
</evidence>
<feature type="non-terminal residue" evidence="2">
    <location>
        <position position="103"/>
    </location>
</feature>
<dbReference type="Proteomes" id="UP000823561">
    <property type="component" value="Chromosome 24"/>
</dbReference>
<feature type="chain" id="PRO_5043619137" evidence="1">
    <location>
        <begin position="29"/>
        <end position="103"/>
    </location>
</feature>
<dbReference type="AlphaFoldDB" id="A0AAV6FEF1"/>
<comment type="caution">
    <text evidence="2">The sequence shown here is derived from an EMBL/GenBank/DDBJ whole genome shotgun (WGS) entry which is preliminary data.</text>
</comment>